<protein>
    <submittedName>
        <fullName evidence="1">Uncharacterized protein</fullName>
    </submittedName>
</protein>
<sequence length="76" mass="8783">MQFPRRLYQIQSRGTTAAIRSQVPVMTFLGKQLRPHRQKAHNGNFQIRYITVEIIADLPKRRQVQSATSSKAYLQG</sequence>
<reference evidence="1 2" key="1">
    <citation type="submission" date="2017-12" db="EMBL/GenBank/DDBJ databases">
        <title>Comparative genomics of Botrytis spp.</title>
        <authorList>
            <person name="Valero-Jimenez C.A."/>
            <person name="Tapia P."/>
            <person name="Veloso J."/>
            <person name="Silva-Moreno E."/>
            <person name="Staats M."/>
            <person name="Valdes J.H."/>
            <person name="Van Kan J.A.L."/>
        </authorList>
    </citation>
    <scope>NUCLEOTIDE SEQUENCE [LARGE SCALE GENOMIC DNA]</scope>
    <source>
        <strain evidence="1 2">MUCL3349</strain>
    </source>
</reference>
<accession>A0A4Z1KMK7</accession>
<proteinExistence type="predicted"/>
<dbReference type="EMBL" id="PQXO01000822">
    <property type="protein sequence ID" value="TGO82465.1"/>
    <property type="molecule type" value="Genomic_DNA"/>
</dbReference>
<organism evidence="1 2">
    <name type="scientific">Botrytis porri</name>
    <dbReference type="NCBI Taxonomy" id="87229"/>
    <lineage>
        <taxon>Eukaryota</taxon>
        <taxon>Fungi</taxon>
        <taxon>Dikarya</taxon>
        <taxon>Ascomycota</taxon>
        <taxon>Pezizomycotina</taxon>
        <taxon>Leotiomycetes</taxon>
        <taxon>Helotiales</taxon>
        <taxon>Sclerotiniaceae</taxon>
        <taxon>Botrytis</taxon>
    </lineage>
</organism>
<evidence type="ECO:0000313" key="2">
    <source>
        <dbReference type="Proteomes" id="UP000297280"/>
    </source>
</evidence>
<keyword evidence="2" id="KW-1185">Reference proteome</keyword>
<gene>
    <name evidence="1" type="ORF">BPOR_0825g00020</name>
</gene>
<evidence type="ECO:0000313" key="1">
    <source>
        <dbReference type="EMBL" id="TGO82465.1"/>
    </source>
</evidence>
<comment type="caution">
    <text evidence="1">The sequence shown here is derived from an EMBL/GenBank/DDBJ whole genome shotgun (WGS) entry which is preliminary data.</text>
</comment>
<dbReference type="Proteomes" id="UP000297280">
    <property type="component" value="Unassembled WGS sequence"/>
</dbReference>
<name>A0A4Z1KMK7_9HELO</name>
<dbReference type="AlphaFoldDB" id="A0A4Z1KMK7"/>